<evidence type="ECO:0000313" key="1">
    <source>
        <dbReference type="EMBL" id="GAA3812846.1"/>
    </source>
</evidence>
<dbReference type="Proteomes" id="UP001500888">
    <property type="component" value="Unassembled WGS sequence"/>
</dbReference>
<proteinExistence type="predicted"/>
<evidence type="ECO:0008006" key="3">
    <source>
        <dbReference type="Google" id="ProtNLM"/>
    </source>
</evidence>
<keyword evidence="2" id="KW-1185">Reference proteome</keyword>
<accession>A0ABP7I9C7</accession>
<gene>
    <name evidence="1" type="ORF">GCM10022226_36920</name>
</gene>
<protein>
    <recommendedName>
        <fullName evidence="3">Phage tail assembly protein</fullName>
    </recommendedName>
</protein>
<comment type="caution">
    <text evidence="1">The sequence shown here is derived from an EMBL/GenBank/DDBJ whole genome shotgun (WGS) entry which is preliminary data.</text>
</comment>
<sequence>MELGDGAAQRTEFPFTLPRGLVTPDGAVHREGTMRLATAFDEIEPIKDPRVRANPGYLVIILLARVITRLGTLDHINTASVENMYSADLAYLQDLYQRVNLTGHTRILVDCPHCEQAFEVETAGPGE</sequence>
<reference evidence="2" key="1">
    <citation type="journal article" date="2019" name="Int. J. Syst. Evol. Microbiol.">
        <title>The Global Catalogue of Microorganisms (GCM) 10K type strain sequencing project: providing services to taxonomists for standard genome sequencing and annotation.</title>
        <authorList>
            <consortium name="The Broad Institute Genomics Platform"/>
            <consortium name="The Broad Institute Genome Sequencing Center for Infectious Disease"/>
            <person name="Wu L."/>
            <person name="Ma J."/>
        </authorList>
    </citation>
    <scope>NUCLEOTIDE SEQUENCE [LARGE SCALE GENOMIC DNA]</scope>
    <source>
        <strain evidence="2">JCM 16908</strain>
    </source>
</reference>
<organism evidence="1 2">
    <name type="scientific">Sphaerisporangium flaviroseum</name>
    <dbReference type="NCBI Taxonomy" id="509199"/>
    <lineage>
        <taxon>Bacteria</taxon>
        <taxon>Bacillati</taxon>
        <taxon>Actinomycetota</taxon>
        <taxon>Actinomycetes</taxon>
        <taxon>Streptosporangiales</taxon>
        <taxon>Streptosporangiaceae</taxon>
        <taxon>Sphaerisporangium</taxon>
    </lineage>
</organism>
<dbReference type="RefSeq" id="WP_344941052.1">
    <property type="nucleotide sequence ID" value="NZ_BAAAZR010000008.1"/>
</dbReference>
<name>A0ABP7I9C7_9ACTN</name>
<dbReference type="EMBL" id="BAAAZR010000008">
    <property type="protein sequence ID" value="GAA3812846.1"/>
    <property type="molecule type" value="Genomic_DNA"/>
</dbReference>
<evidence type="ECO:0000313" key="2">
    <source>
        <dbReference type="Proteomes" id="UP001500888"/>
    </source>
</evidence>